<evidence type="ECO:0000313" key="1">
    <source>
        <dbReference type="EMBL" id="KAF6198007.1"/>
    </source>
</evidence>
<organism evidence="1 2">
    <name type="scientific">Apolygus lucorum</name>
    <name type="common">Small green plant bug</name>
    <name type="synonym">Lygocoris lucorum</name>
    <dbReference type="NCBI Taxonomy" id="248454"/>
    <lineage>
        <taxon>Eukaryota</taxon>
        <taxon>Metazoa</taxon>
        <taxon>Ecdysozoa</taxon>
        <taxon>Arthropoda</taxon>
        <taxon>Hexapoda</taxon>
        <taxon>Insecta</taxon>
        <taxon>Pterygota</taxon>
        <taxon>Neoptera</taxon>
        <taxon>Paraneoptera</taxon>
        <taxon>Hemiptera</taxon>
        <taxon>Heteroptera</taxon>
        <taxon>Panheteroptera</taxon>
        <taxon>Cimicomorpha</taxon>
        <taxon>Miridae</taxon>
        <taxon>Mirini</taxon>
        <taxon>Apolygus</taxon>
    </lineage>
</organism>
<comment type="caution">
    <text evidence="1">The sequence shown here is derived from an EMBL/GenBank/DDBJ whole genome shotgun (WGS) entry which is preliminary data.</text>
</comment>
<reference evidence="1" key="1">
    <citation type="journal article" date="2021" name="Mol. Ecol. Resour.">
        <title>Apolygus lucorum genome provides insights into omnivorousness and mesophyll feeding.</title>
        <authorList>
            <person name="Liu Y."/>
            <person name="Liu H."/>
            <person name="Wang H."/>
            <person name="Huang T."/>
            <person name="Liu B."/>
            <person name="Yang B."/>
            <person name="Yin L."/>
            <person name="Li B."/>
            <person name="Zhang Y."/>
            <person name="Zhang S."/>
            <person name="Jiang F."/>
            <person name="Zhang X."/>
            <person name="Ren Y."/>
            <person name="Wang B."/>
            <person name="Wang S."/>
            <person name="Lu Y."/>
            <person name="Wu K."/>
            <person name="Fan W."/>
            <person name="Wang G."/>
        </authorList>
    </citation>
    <scope>NUCLEOTIDE SEQUENCE</scope>
    <source>
        <strain evidence="1">12Hb</strain>
    </source>
</reference>
<sequence length="119" mass="13360">MLITGSRQAHKLALPFGAIVGHHPKKFVTAFATQWAHFLTSSDAMTPIEYANIHTTGKKGVLNYNAYMLGNRLRFYNQGDEVMEPSSKKPKNPPIPAFGMEIIPTDSLLLLTQPWEIRH</sequence>
<protein>
    <submittedName>
        <fullName evidence="1">Uncharacterized protein</fullName>
    </submittedName>
</protein>
<proteinExistence type="predicted"/>
<dbReference type="EMBL" id="WIXP02000016">
    <property type="protein sequence ID" value="KAF6198007.1"/>
    <property type="molecule type" value="Genomic_DNA"/>
</dbReference>
<accession>A0A8S9WMN5</accession>
<dbReference type="Proteomes" id="UP000466442">
    <property type="component" value="Linkage Group LG16"/>
</dbReference>
<evidence type="ECO:0000313" key="2">
    <source>
        <dbReference type="Proteomes" id="UP000466442"/>
    </source>
</evidence>
<name>A0A8S9WMN5_APOLU</name>
<gene>
    <name evidence="1" type="ORF">GE061_007752</name>
</gene>
<dbReference type="AlphaFoldDB" id="A0A8S9WMN5"/>
<keyword evidence="2" id="KW-1185">Reference proteome</keyword>